<evidence type="ECO:0000256" key="1">
    <source>
        <dbReference type="ARBA" id="ARBA00043967"/>
    </source>
</evidence>
<dbReference type="Pfam" id="PF01458">
    <property type="entry name" value="SUFBD_core"/>
    <property type="match status" value="1"/>
</dbReference>
<keyword evidence="6" id="KW-1185">Reference proteome</keyword>
<feature type="domain" description="SUF system FeS cluster assembly SufBD core" evidence="3">
    <location>
        <begin position="183"/>
        <end position="410"/>
    </location>
</feature>
<dbReference type="PANTHER" id="PTHR43575">
    <property type="entry name" value="PROTEIN ABCI7, CHLOROPLASTIC"/>
    <property type="match status" value="1"/>
</dbReference>
<sequence length="445" mass="49025">MSATQQIEPNIDHYLAEYARVERDLPGSDDSKRERSAELTRFSEAGFPSPREEDWKYTSLQPVEKRRFEISDEAEPVALDELRAFLPTDLDAHRIIVIDGHFNAALSSLDELPAGVTVRSFADYLSDNAGATVKAREIDEEPGSLTAMNAAFCTDGAYVETAANTVLDKPLHVISVASGVRDERMTQVRHRYVLGENSQATIIEHSVGLGSKAYFANQVTEAVVGRNAQLTRIRIQQESERGYHVSSFFAQQRRDSRVFNHGFDLGGRLARIDTNARLVDHNAEVHFNGVYAPTGRQHMDNHTKIDHATEHSVSREQYKGVLAGHARGVFNGKILIQKDAQKTDSDLSSDALLLSDNAEVDAKPELEIYADDVTAGHGSTVGQLDEDAVFYLKSRGVGEEGARAILTYSFANALVQKVGIEPIERYVEAAILAKLPGGRAYVDLA</sequence>
<dbReference type="STRING" id="1304275.C41B8_11885"/>
<name>A0A084IJY1_SALHC</name>
<dbReference type="InterPro" id="IPR045595">
    <property type="entry name" value="SufBD_N"/>
</dbReference>
<organism evidence="5 6">
    <name type="scientific">Salinisphaera hydrothermalis (strain C41B8)</name>
    <dbReference type="NCBI Taxonomy" id="1304275"/>
    <lineage>
        <taxon>Bacteria</taxon>
        <taxon>Pseudomonadati</taxon>
        <taxon>Pseudomonadota</taxon>
        <taxon>Gammaproteobacteria</taxon>
        <taxon>Salinisphaerales</taxon>
        <taxon>Salinisphaeraceae</taxon>
        <taxon>Salinisphaera</taxon>
    </lineage>
</organism>
<dbReference type="OrthoDB" id="9768262at2"/>
<reference evidence="5 6" key="1">
    <citation type="submission" date="2013-03" db="EMBL/GenBank/DDBJ databases">
        <title>Salinisphaera hydrothermalis C41B8 Genome Sequencing.</title>
        <authorList>
            <person name="Li C."/>
            <person name="Lai Q."/>
            <person name="Shao Z."/>
        </authorList>
    </citation>
    <scope>NUCLEOTIDE SEQUENCE [LARGE SCALE GENOMIC DNA]</scope>
    <source>
        <strain evidence="5 6">C41B8</strain>
    </source>
</reference>
<comment type="similarity">
    <text evidence="1">Belongs to the iron-sulfur cluster assembly SufBD family.</text>
</comment>
<dbReference type="InterPro" id="IPR037284">
    <property type="entry name" value="SUF_FeS_clus_asmbl_SufBD_sf"/>
</dbReference>
<protein>
    <submittedName>
        <fullName evidence="5">FeS assembly protein SufD</fullName>
    </submittedName>
</protein>
<dbReference type="PANTHER" id="PTHR43575:SF1">
    <property type="entry name" value="PROTEIN ABCI7, CHLOROPLASTIC"/>
    <property type="match status" value="1"/>
</dbReference>
<dbReference type="NCBIfam" id="TIGR01981">
    <property type="entry name" value="sufD"/>
    <property type="match status" value="1"/>
</dbReference>
<evidence type="ECO:0000259" key="3">
    <source>
        <dbReference type="Pfam" id="PF01458"/>
    </source>
</evidence>
<dbReference type="InterPro" id="IPR055346">
    <property type="entry name" value="Fe-S_cluster_assembly_SufBD"/>
</dbReference>
<evidence type="ECO:0000256" key="2">
    <source>
        <dbReference type="SAM" id="MobiDB-lite"/>
    </source>
</evidence>
<feature type="domain" description="SUF system FeS cluster assembly SufBD N-terminal" evidence="4">
    <location>
        <begin position="32"/>
        <end position="173"/>
    </location>
</feature>
<dbReference type="GO" id="GO:0016226">
    <property type="term" value="P:iron-sulfur cluster assembly"/>
    <property type="evidence" value="ECO:0007669"/>
    <property type="project" value="InterPro"/>
</dbReference>
<feature type="region of interest" description="Disordered" evidence="2">
    <location>
        <begin position="23"/>
        <end position="53"/>
    </location>
</feature>
<dbReference type="eggNOG" id="COG0719">
    <property type="taxonomic scope" value="Bacteria"/>
</dbReference>
<feature type="compositionally biased region" description="Basic and acidic residues" evidence="2">
    <location>
        <begin position="23"/>
        <end position="38"/>
    </location>
</feature>
<evidence type="ECO:0000313" key="6">
    <source>
        <dbReference type="Proteomes" id="UP000028302"/>
    </source>
</evidence>
<dbReference type="InterPro" id="IPR000825">
    <property type="entry name" value="SUF_FeS_clus_asmbl_SufBD_core"/>
</dbReference>
<dbReference type="PATRIC" id="fig|1304275.5.peg.2424"/>
<gene>
    <name evidence="5" type="ORF">C41B8_11885</name>
</gene>
<dbReference type="InterPro" id="IPR011542">
    <property type="entry name" value="SUF_FeS_clus_asmbl_SufD"/>
</dbReference>
<dbReference type="AlphaFoldDB" id="A0A084IJY1"/>
<comment type="caution">
    <text evidence="5">The sequence shown here is derived from an EMBL/GenBank/DDBJ whole genome shotgun (WGS) entry which is preliminary data.</text>
</comment>
<dbReference type="Pfam" id="PF19295">
    <property type="entry name" value="SufBD_N"/>
    <property type="match status" value="1"/>
</dbReference>
<proteinExistence type="inferred from homology"/>
<accession>A0A084IJY1</accession>
<dbReference type="Proteomes" id="UP000028302">
    <property type="component" value="Unassembled WGS sequence"/>
</dbReference>
<dbReference type="SUPFAM" id="SSF101960">
    <property type="entry name" value="Stabilizer of iron transporter SufD"/>
    <property type="match status" value="1"/>
</dbReference>
<dbReference type="RefSeq" id="WP_037338413.1">
    <property type="nucleotide sequence ID" value="NZ_APNK01000018.1"/>
</dbReference>
<dbReference type="EMBL" id="APNK01000018">
    <property type="protein sequence ID" value="KEZ77015.1"/>
    <property type="molecule type" value="Genomic_DNA"/>
</dbReference>
<evidence type="ECO:0000259" key="4">
    <source>
        <dbReference type="Pfam" id="PF19295"/>
    </source>
</evidence>
<evidence type="ECO:0000313" key="5">
    <source>
        <dbReference type="EMBL" id="KEZ77015.1"/>
    </source>
</evidence>